<organism evidence="1">
    <name type="scientific">Candidatus Kentrum sp. TC</name>
    <dbReference type="NCBI Taxonomy" id="2126339"/>
    <lineage>
        <taxon>Bacteria</taxon>
        <taxon>Pseudomonadati</taxon>
        <taxon>Pseudomonadota</taxon>
        <taxon>Gammaproteobacteria</taxon>
        <taxon>Candidatus Kentrum</taxon>
    </lineage>
</organism>
<reference evidence="1" key="1">
    <citation type="submission" date="2019-02" db="EMBL/GenBank/DDBJ databases">
        <authorList>
            <person name="Gruber-Vodicka R. H."/>
            <person name="Seah K. B. B."/>
        </authorList>
    </citation>
    <scope>NUCLEOTIDE SEQUENCE</scope>
    <source>
        <strain evidence="1">BECK_BZ123</strain>
    </source>
</reference>
<dbReference type="EMBL" id="CAADFS010000004">
    <property type="protein sequence ID" value="VFK38425.1"/>
    <property type="molecule type" value="Genomic_DNA"/>
</dbReference>
<name>A0A450YA87_9GAMM</name>
<gene>
    <name evidence="1" type="ORF">BECKTC1821D_GA0114238_100473</name>
</gene>
<evidence type="ECO:0000313" key="1">
    <source>
        <dbReference type="EMBL" id="VFK38425.1"/>
    </source>
</evidence>
<dbReference type="AlphaFoldDB" id="A0A450YA87"/>
<accession>A0A450YA87</accession>
<protein>
    <submittedName>
        <fullName evidence="1">Uncharacterized protein</fullName>
    </submittedName>
</protein>
<sequence length="92" mass="10600">MASLWKTDDYFQVSGWGIWWFRLEKMVWKIYRRDPTPFPLDVGISQHDEATPKCGGYAWARGASPLFPFGDYSATGGATRWRRKSSHLSRVG</sequence>
<proteinExistence type="predicted"/>